<gene>
    <name evidence="4" type="primary">rpl6</name>
</gene>
<accession>A0A0S0HWG8</accession>
<dbReference type="InterPro" id="IPR002358">
    <property type="entry name" value="Ribosomal_uL6_CS"/>
</dbReference>
<geneLocation type="mitochondrion" evidence="4"/>
<dbReference type="InterPro" id="IPR000702">
    <property type="entry name" value="Ribosomal_uL6-like"/>
</dbReference>
<dbReference type="Gene3D" id="3.90.930.12">
    <property type="entry name" value="Ribosomal protein L6, alpha-beta domain"/>
    <property type="match status" value="1"/>
</dbReference>
<keyword evidence="4" id="KW-0496">Mitochondrion</keyword>
<dbReference type="EMBL" id="KP054475">
    <property type="protein sequence ID" value="ALG41036.1"/>
    <property type="molecule type" value="Genomic_DNA"/>
</dbReference>
<organism evidence="4">
    <name type="scientific">Acanthamoeba polyphaga</name>
    <name type="common">Amoeba</name>
    <dbReference type="NCBI Taxonomy" id="5757"/>
    <lineage>
        <taxon>Eukaryota</taxon>
        <taxon>Amoebozoa</taxon>
        <taxon>Discosea</taxon>
        <taxon>Longamoebia</taxon>
        <taxon>Centramoebida</taxon>
        <taxon>Acanthamoebidae</taxon>
        <taxon>Acanthamoeba</taxon>
    </lineage>
</organism>
<dbReference type="GO" id="GO:0019843">
    <property type="term" value="F:rRNA binding"/>
    <property type="evidence" value="ECO:0007669"/>
    <property type="project" value="InterPro"/>
</dbReference>
<evidence type="ECO:0000256" key="3">
    <source>
        <dbReference type="ARBA" id="ARBA00023274"/>
    </source>
</evidence>
<reference evidence="4" key="1">
    <citation type="journal article" date="2019" name="Microbiol. Resour. Announc.">
        <title>Remarkable Features of Mitochondrial DNA of Acanthamoeba polyphaga Linc Ap-1, Revealed by Whole-Genome Sequencing.</title>
        <authorList>
            <person name="Karlyshev A.V."/>
        </authorList>
    </citation>
    <scope>NUCLEOTIDE SEQUENCE</scope>
    <source>
        <strain evidence="4">Linc Ap-1</strain>
    </source>
</reference>
<comment type="similarity">
    <text evidence="1">Belongs to the universal ribosomal protein uL6 family.</text>
</comment>
<evidence type="ECO:0000256" key="2">
    <source>
        <dbReference type="ARBA" id="ARBA00022980"/>
    </source>
</evidence>
<evidence type="ECO:0000313" key="4">
    <source>
        <dbReference type="EMBL" id="ALG41036.1"/>
    </source>
</evidence>
<dbReference type="PIRSF" id="PIRSF002162">
    <property type="entry name" value="Ribosomal_L6"/>
    <property type="match status" value="1"/>
</dbReference>
<dbReference type="GO" id="GO:0005840">
    <property type="term" value="C:ribosome"/>
    <property type="evidence" value="ECO:0007669"/>
    <property type="project" value="UniProtKB-KW"/>
</dbReference>
<name>A0A0S0HWG8_ACAPO</name>
<keyword evidence="3" id="KW-0687">Ribonucleoprotein</keyword>
<protein>
    <submittedName>
        <fullName evidence="4">Ribosomal protein L6</fullName>
    </submittedName>
</protein>
<dbReference type="GO" id="GO:0006412">
    <property type="term" value="P:translation"/>
    <property type="evidence" value="ECO:0007669"/>
    <property type="project" value="InterPro"/>
</dbReference>
<dbReference type="SUPFAM" id="SSF56053">
    <property type="entry name" value="Ribosomal protein L6"/>
    <property type="match status" value="1"/>
</dbReference>
<dbReference type="InterPro" id="IPR036789">
    <property type="entry name" value="Ribosomal_uL6-like_a/b-dom_sf"/>
</dbReference>
<evidence type="ECO:0000256" key="1">
    <source>
        <dbReference type="ARBA" id="ARBA00009356"/>
    </source>
</evidence>
<dbReference type="PROSITE" id="PS00525">
    <property type="entry name" value="RIBOSOMAL_L6_1"/>
    <property type="match status" value="1"/>
</dbReference>
<sequence length="181" mass="21282">MELVKIINSDNKIALKIKNLDKNLFFYFNSKKKVVLKITLNSGFFLRNTTLTVLNNLTYSDSIGYIKFITKNLESFLYNQYNHFSKLHMIGLGFKNFILGRQLYILVGDCNYLIFSIPNNLKVFCKKNQVFLLGDSNVEIYNFMSNIKRVKKSNFYKGKGVLQFKNFKFTKLKVGKKQRFM</sequence>
<dbReference type="GO" id="GO:0003735">
    <property type="term" value="F:structural constituent of ribosome"/>
    <property type="evidence" value="ECO:0007669"/>
    <property type="project" value="InterPro"/>
</dbReference>
<keyword evidence="2 4" id="KW-0689">Ribosomal protein</keyword>
<dbReference type="AlphaFoldDB" id="A0A0S0HWG8"/>
<proteinExistence type="inferred from homology"/>
<dbReference type="GO" id="GO:1990904">
    <property type="term" value="C:ribonucleoprotein complex"/>
    <property type="evidence" value="ECO:0007669"/>
    <property type="project" value="UniProtKB-KW"/>
</dbReference>